<keyword evidence="3" id="KW-1003">Cell membrane</keyword>
<evidence type="ECO:0000256" key="3">
    <source>
        <dbReference type="ARBA" id="ARBA00022475"/>
    </source>
</evidence>
<dbReference type="InterPro" id="IPR035906">
    <property type="entry name" value="MetI-like_sf"/>
</dbReference>
<evidence type="ECO:0000256" key="6">
    <source>
        <dbReference type="ARBA" id="ARBA00023136"/>
    </source>
</evidence>
<protein>
    <submittedName>
        <fullName evidence="9">ABC transporter permease</fullName>
    </submittedName>
</protein>
<evidence type="ECO:0000313" key="10">
    <source>
        <dbReference type="Proteomes" id="UP000266113"/>
    </source>
</evidence>
<dbReference type="Pfam" id="PF00528">
    <property type="entry name" value="BPD_transp_1"/>
    <property type="match status" value="1"/>
</dbReference>
<reference evidence="9 10" key="1">
    <citation type="submission" date="2018-09" db="EMBL/GenBank/DDBJ databases">
        <title>Discovery and Ecogenomic Context for Candidatus Cryosericales, a Global Caldiserica Order Active in Thawing Permafrost.</title>
        <authorList>
            <person name="Martinez M.A."/>
            <person name="Woodcroft B.J."/>
            <person name="Ignacio Espinoza J.C."/>
            <person name="Zayed A."/>
            <person name="Singleton C.M."/>
            <person name="Boyd J."/>
            <person name="Li Y.-F."/>
            <person name="Purvine S."/>
            <person name="Maughan H."/>
            <person name="Hodgkins S.B."/>
            <person name="Anderson D."/>
            <person name="Sederholm M."/>
            <person name="Temperton B."/>
            <person name="Saleska S.R."/>
            <person name="Tyson G.W."/>
            <person name="Rich V.I."/>
        </authorList>
    </citation>
    <scope>NUCLEOTIDE SEQUENCE [LARGE SCALE GENOMIC DNA]</scope>
    <source>
        <strain evidence="9 10">SMC1</strain>
    </source>
</reference>
<organism evidence="9 10">
    <name type="scientific">Candidatus Cryosericum septentrionale</name>
    <dbReference type="NCBI Taxonomy" id="2290913"/>
    <lineage>
        <taxon>Bacteria</taxon>
        <taxon>Pseudomonadati</taxon>
        <taxon>Caldisericota/Cryosericota group</taxon>
        <taxon>Candidatus Cryosericota</taxon>
        <taxon>Candidatus Cryosericia</taxon>
        <taxon>Candidatus Cryosericales</taxon>
        <taxon>Candidatus Cryosericaceae</taxon>
        <taxon>Candidatus Cryosericum</taxon>
    </lineage>
</organism>
<dbReference type="OrthoDB" id="9776213at2"/>
<feature type="transmembrane region" description="Helical" evidence="7">
    <location>
        <begin position="118"/>
        <end position="142"/>
    </location>
</feature>
<dbReference type="EMBL" id="QXIY01000017">
    <property type="protein sequence ID" value="RIE16864.1"/>
    <property type="molecule type" value="Genomic_DNA"/>
</dbReference>
<keyword evidence="4 7" id="KW-0812">Transmembrane</keyword>
<feature type="transmembrane region" description="Helical" evidence="7">
    <location>
        <begin position="20"/>
        <end position="39"/>
    </location>
</feature>
<comment type="similarity">
    <text evidence="7">Belongs to the binding-protein-dependent transport system permease family.</text>
</comment>
<dbReference type="Pfam" id="PF12911">
    <property type="entry name" value="OppC_N"/>
    <property type="match status" value="1"/>
</dbReference>
<dbReference type="SUPFAM" id="SSF161098">
    <property type="entry name" value="MetI-like"/>
    <property type="match status" value="1"/>
</dbReference>
<dbReference type="PANTHER" id="PTHR43386:SF1">
    <property type="entry name" value="D,D-DIPEPTIDE TRANSPORT SYSTEM PERMEASE PROTEIN DDPC-RELATED"/>
    <property type="match status" value="1"/>
</dbReference>
<sequence>MEESFFKGTLRHLKRSKSAMLGLSIVILLILVGVFAPVISPHDPIAQSLYNNFKPGFWAKNYSNFLGTDQFGRDLLSRIIYGARVSLSVGLIATTIGVLLGSAGGIIAGFLGGWVDNLIMRIVDIMFSLPSILLAIIVVAVLGRGLDKTMIAIGITYVPQITRVVRSKTIVVRNAEYIEAARAIGSGTLRTMVVHVLPNVLSIIVIYATLSIGSAIIDAAALGFLGLGAQPPTAEWGAMLASSNDYITGGFWWIASLPGVAIFISVLGFNLLGDGLRDVMDPRLRRD</sequence>
<name>A0A398DZV5_9BACT</name>
<evidence type="ECO:0000259" key="8">
    <source>
        <dbReference type="PROSITE" id="PS50928"/>
    </source>
</evidence>
<keyword evidence="5 7" id="KW-1133">Transmembrane helix</keyword>
<comment type="caution">
    <text evidence="9">The sequence shown here is derived from an EMBL/GenBank/DDBJ whole genome shotgun (WGS) entry which is preliminary data.</text>
</comment>
<evidence type="ECO:0000313" key="9">
    <source>
        <dbReference type="EMBL" id="RIE16864.1"/>
    </source>
</evidence>
<dbReference type="InterPro" id="IPR000515">
    <property type="entry name" value="MetI-like"/>
</dbReference>
<feature type="transmembrane region" description="Helical" evidence="7">
    <location>
        <begin position="200"/>
        <end position="230"/>
    </location>
</feature>
<comment type="subcellular location">
    <subcellularLocation>
        <location evidence="1 7">Cell membrane</location>
        <topology evidence="1 7">Multi-pass membrane protein</topology>
    </subcellularLocation>
</comment>
<dbReference type="RefSeq" id="WP_119085547.1">
    <property type="nucleotide sequence ID" value="NZ_QXIY01000017.1"/>
</dbReference>
<dbReference type="GO" id="GO:0055085">
    <property type="term" value="P:transmembrane transport"/>
    <property type="evidence" value="ECO:0007669"/>
    <property type="project" value="InterPro"/>
</dbReference>
<feature type="transmembrane region" description="Helical" evidence="7">
    <location>
        <begin position="250"/>
        <end position="273"/>
    </location>
</feature>
<feature type="domain" description="ABC transmembrane type-1" evidence="8">
    <location>
        <begin position="83"/>
        <end position="273"/>
    </location>
</feature>
<evidence type="ECO:0000256" key="5">
    <source>
        <dbReference type="ARBA" id="ARBA00022989"/>
    </source>
</evidence>
<keyword evidence="10" id="KW-1185">Reference proteome</keyword>
<gene>
    <name evidence="9" type="ORF">SMC1_04195</name>
</gene>
<keyword evidence="6 7" id="KW-0472">Membrane</keyword>
<dbReference type="InterPro" id="IPR050366">
    <property type="entry name" value="BP-dependent_transpt_permease"/>
</dbReference>
<dbReference type="AlphaFoldDB" id="A0A398DZV5"/>
<dbReference type="GO" id="GO:0005886">
    <property type="term" value="C:plasma membrane"/>
    <property type="evidence" value="ECO:0007669"/>
    <property type="project" value="UniProtKB-SubCell"/>
</dbReference>
<dbReference type="CDD" id="cd06261">
    <property type="entry name" value="TM_PBP2"/>
    <property type="match status" value="1"/>
</dbReference>
<dbReference type="Proteomes" id="UP000266113">
    <property type="component" value="Unassembled WGS sequence"/>
</dbReference>
<accession>A0A398DZV5</accession>
<evidence type="ECO:0000256" key="7">
    <source>
        <dbReference type="RuleBase" id="RU363032"/>
    </source>
</evidence>
<dbReference type="InterPro" id="IPR025966">
    <property type="entry name" value="OppC_N"/>
</dbReference>
<dbReference type="PROSITE" id="PS50928">
    <property type="entry name" value="ABC_TM1"/>
    <property type="match status" value="1"/>
</dbReference>
<dbReference type="PANTHER" id="PTHR43386">
    <property type="entry name" value="OLIGOPEPTIDE TRANSPORT SYSTEM PERMEASE PROTEIN APPC"/>
    <property type="match status" value="1"/>
</dbReference>
<dbReference type="Gene3D" id="1.10.3720.10">
    <property type="entry name" value="MetI-like"/>
    <property type="match status" value="1"/>
</dbReference>
<evidence type="ECO:0000256" key="4">
    <source>
        <dbReference type="ARBA" id="ARBA00022692"/>
    </source>
</evidence>
<feature type="transmembrane region" description="Helical" evidence="7">
    <location>
        <begin position="85"/>
        <end position="112"/>
    </location>
</feature>
<evidence type="ECO:0000256" key="2">
    <source>
        <dbReference type="ARBA" id="ARBA00022448"/>
    </source>
</evidence>
<keyword evidence="2 7" id="KW-0813">Transport</keyword>
<proteinExistence type="inferred from homology"/>
<evidence type="ECO:0000256" key="1">
    <source>
        <dbReference type="ARBA" id="ARBA00004651"/>
    </source>
</evidence>